<keyword evidence="3" id="KW-1185">Reference proteome</keyword>
<gene>
    <name evidence="2" type="ORF">GCM10008906_15950</name>
</gene>
<feature type="transmembrane region" description="Helical" evidence="1">
    <location>
        <begin position="7"/>
        <end position="23"/>
    </location>
</feature>
<dbReference type="EMBL" id="BAAACG010000008">
    <property type="protein sequence ID" value="GAA0738493.1"/>
    <property type="molecule type" value="Genomic_DNA"/>
</dbReference>
<feature type="transmembrane region" description="Helical" evidence="1">
    <location>
        <begin position="105"/>
        <end position="127"/>
    </location>
</feature>
<sequence>MKKTIKLYNLIFPIWILLFFPPFIFVTLIGNYMVDSLVIVGCFFAYKLGNKKFNLKTFYKKSILKVWLYGFLSDFIGAFILFLLNCFNLSNKLLSAISYDPFSNYLAVIIIIVCIFISAVFIFLFNYKFVFKNHIKEEIIRFKISLTIAIITAPWTFLLPTKWFY</sequence>
<organism evidence="2 3">
    <name type="scientific">Clostridium oceanicum</name>
    <dbReference type="NCBI Taxonomy" id="1543"/>
    <lineage>
        <taxon>Bacteria</taxon>
        <taxon>Bacillati</taxon>
        <taxon>Bacillota</taxon>
        <taxon>Clostridia</taxon>
        <taxon>Eubacteriales</taxon>
        <taxon>Clostridiaceae</taxon>
        <taxon>Clostridium</taxon>
    </lineage>
</organism>
<evidence type="ECO:0000313" key="3">
    <source>
        <dbReference type="Proteomes" id="UP001501510"/>
    </source>
</evidence>
<protein>
    <submittedName>
        <fullName evidence="2">Uncharacterized protein</fullName>
    </submittedName>
</protein>
<keyword evidence="1" id="KW-0812">Transmembrane</keyword>
<feature type="transmembrane region" description="Helical" evidence="1">
    <location>
        <begin position="29"/>
        <end position="46"/>
    </location>
</feature>
<dbReference type="RefSeq" id="WP_343760570.1">
    <property type="nucleotide sequence ID" value="NZ_BAAACG010000008.1"/>
</dbReference>
<reference evidence="3" key="1">
    <citation type="journal article" date="2019" name="Int. J. Syst. Evol. Microbiol.">
        <title>The Global Catalogue of Microorganisms (GCM) 10K type strain sequencing project: providing services to taxonomists for standard genome sequencing and annotation.</title>
        <authorList>
            <consortium name="The Broad Institute Genomics Platform"/>
            <consortium name="The Broad Institute Genome Sequencing Center for Infectious Disease"/>
            <person name="Wu L."/>
            <person name="Ma J."/>
        </authorList>
    </citation>
    <scope>NUCLEOTIDE SEQUENCE [LARGE SCALE GENOMIC DNA]</scope>
    <source>
        <strain evidence="3">JCM 1407</strain>
    </source>
</reference>
<evidence type="ECO:0000256" key="1">
    <source>
        <dbReference type="SAM" id="Phobius"/>
    </source>
</evidence>
<comment type="caution">
    <text evidence="2">The sequence shown here is derived from an EMBL/GenBank/DDBJ whole genome shotgun (WGS) entry which is preliminary data.</text>
</comment>
<proteinExistence type="predicted"/>
<feature type="transmembrane region" description="Helical" evidence="1">
    <location>
        <begin position="66"/>
        <end position="85"/>
    </location>
</feature>
<dbReference type="Proteomes" id="UP001501510">
    <property type="component" value="Unassembled WGS sequence"/>
</dbReference>
<keyword evidence="1" id="KW-1133">Transmembrane helix</keyword>
<feature type="transmembrane region" description="Helical" evidence="1">
    <location>
        <begin position="139"/>
        <end position="158"/>
    </location>
</feature>
<evidence type="ECO:0000313" key="2">
    <source>
        <dbReference type="EMBL" id="GAA0738493.1"/>
    </source>
</evidence>
<accession>A0ABP3UQB9</accession>
<name>A0ABP3UQB9_9CLOT</name>
<keyword evidence="1" id="KW-0472">Membrane</keyword>